<feature type="binding site" evidence="6">
    <location>
        <position position="93"/>
    </location>
    <ligand>
        <name>Mg(2+)</name>
        <dbReference type="ChEBI" id="CHEBI:18420"/>
    </ligand>
</feature>
<dbReference type="HAMAP" id="MF_00265">
    <property type="entry name" value="VapC_Nob1"/>
    <property type="match status" value="1"/>
</dbReference>
<dbReference type="SUPFAM" id="SSF88723">
    <property type="entry name" value="PIN domain-like"/>
    <property type="match status" value="1"/>
</dbReference>
<evidence type="ECO:0000256" key="5">
    <source>
        <dbReference type="ARBA" id="ARBA00022842"/>
    </source>
</evidence>
<accession>A0ABU8DQB5</accession>
<dbReference type="Pfam" id="PF01850">
    <property type="entry name" value="PIN"/>
    <property type="match status" value="1"/>
</dbReference>
<comment type="function">
    <text evidence="6">Toxic component of a toxin-antitoxin (TA) system. An RNase.</text>
</comment>
<name>A0ABU8DQB5_9ACTN</name>
<dbReference type="Gene3D" id="3.40.50.1010">
    <property type="entry name" value="5'-nuclease"/>
    <property type="match status" value="1"/>
</dbReference>
<dbReference type="InterPro" id="IPR029060">
    <property type="entry name" value="PIN-like_dom_sf"/>
</dbReference>
<keyword evidence="6" id="KW-0800">Toxin</keyword>
<comment type="cofactor">
    <cofactor evidence="6">
        <name>Mg(2+)</name>
        <dbReference type="ChEBI" id="CHEBI:18420"/>
    </cofactor>
</comment>
<dbReference type="Proteomes" id="UP001361570">
    <property type="component" value="Unassembled WGS sequence"/>
</dbReference>
<evidence type="ECO:0000256" key="2">
    <source>
        <dbReference type="ARBA" id="ARBA00022722"/>
    </source>
</evidence>
<feature type="binding site" evidence="6">
    <location>
        <position position="6"/>
    </location>
    <ligand>
        <name>Mg(2+)</name>
        <dbReference type="ChEBI" id="CHEBI:18420"/>
    </ligand>
</feature>
<evidence type="ECO:0000256" key="4">
    <source>
        <dbReference type="ARBA" id="ARBA00022801"/>
    </source>
</evidence>
<feature type="domain" description="PIN" evidence="7">
    <location>
        <begin position="4"/>
        <end position="119"/>
    </location>
</feature>
<proteinExistence type="inferred from homology"/>
<organism evidence="8 9">
    <name type="scientific">Klenkia sesuvii</name>
    <dbReference type="NCBI Taxonomy" id="3103137"/>
    <lineage>
        <taxon>Bacteria</taxon>
        <taxon>Bacillati</taxon>
        <taxon>Actinomycetota</taxon>
        <taxon>Actinomycetes</taxon>
        <taxon>Geodermatophilales</taxon>
        <taxon>Geodermatophilaceae</taxon>
        <taxon>Klenkia</taxon>
    </lineage>
</organism>
<dbReference type="InterPro" id="IPR022907">
    <property type="entry name" value="VapC_family"/>
</dbReference>
<dbReference type="EMBL" id="JBAPLU010000003">
    <property type="protein sequence ID" value="MEI4271034.1"/>
    <property type="molecule type" value="Genomic_DNA"/>
</dbReference>
<keyword evidence="5 6" id="KW-0460">Magnesium</keyword>
<keyword evidence="1 6" id="KW-1277">Toxin-antitoxin system</keyword>
<keyword evidence="3 6" id="KW-0479">Metal-binding</keyword>
<keyword evidence="9" id="KW-1185">Reference proteome</keyword>
<evidence type="ECO:0000256" key="6">
    <source>
        <dbReference type="HAMAP-Rule" id="MF_00265"/>
    </source>
</evidence>
<dbReference type="EC" id="3.1.-.-" evidence="6"/>
<evidence type="ECO:0000313" key="8">
    <source>
        <dbReference type="EMBL" id="MEI4271034.1"/>
    </source>
</evidence>
<evidence type="ECO:0000256" key="1">
    <source>
        <dbReference type="ARBA" id="ARBA00022649"/>
    </source>
</evidence>
<protein>
    <recommendedName>
        <fullName evidence="6">Ribonuclease VapC</fullName>
        <shortName evidence="6">RNase VapC</shortName>
        <ecNumber evidence="6">3.1.-.-</ecNumber>
    </recommendedName>
    <alternativeName>
        <fullName evidence="6">Toxin VapC</fullName>
    </alternativeName>
</protein>
<evidence type="ECO:0000256" key="3">
    <source>
        <dbReference type="ARBA" id="ARBA00022723"/>
    </source>
</evidence>
<dbReference type="RefSeq" id="WP_336403176.1">
    <property type="nucleotide sequence ID" value="NZ_JBAPLU010000003.1"/>
</dbReference>
<evidence type="ECO:0000313" key="9">
    <source>
        <dbReference type="Proteomes" id="UP001361570"/>
    </source>
</evidence>
<reference evidence="8 9" key="1">
    <citation type="submission" date="2024-03" db="EMBL/GenBank/DDBJ databases">
        <title>Draft genome sequence of Klenkia sp. LSe6-5.</title>
        <authorList>
            <person name="Duangmal K."/>
            <person name="Chantavorakit T."/>
        </authorList>
    </citation>
    <scope>NUCLEOTIDE SEQUENCE [LARGE SCALE GENOMIC DNA]</scope>
    <source>
        <strain evidence="8 9">LSe6-5</strain>
    </source>
</reference>
<gene>
    <name evidence="6" type="primary">vapC</name>
    <name evidence="8" type="ORF">TEK04_04805</name>
</gene>
<dbReference type="CDD" id="cd09874">
    <property type="entry name" value="PIN_MT3492-like"/>
    <property type="match status" value="1"/>
</dbReference>
<dbReference type="InterPro" id="IPR002716">
    <property type="entry name" value="PIN_dom"/>
</dbReference>
<keyword evidence="4 6" id="KW-0378">Hydrolase</keyword>
<evidence type="ECO:0000259" key="7">
    <source>
        <dbReference type="Pfam" id="PF01850"/>
    </source>
</evidence>
<sequence>MIAYLDTSAAMKLLVEEPESAALAEELVRSASDGPLLAAWLLHTELHCAARRHPGDIEVAIVQTVLANVSLVDVTRGDLLTAPTLPGRLRSQDAVHLAVALRLGATHLITYDAELAAAAVAAGMVVVAPRP</sequence>
<keyword evidence="2 6" id="KW-0540">Nuclease</keyword>
<comment type="caution">
    <text evidence="8">The sequence shown here is derived from an EMBL/GenBank/DDBJ whole genome shotgun (WGS) entry which is preliminary data.</text>
</comment>
<comment type="similarity">
    <text evidence="6">Belongs to the PINc/VapC protein family.</text>
</comment>